<keyword evidence="2" id="KW-0378">Hydrolase</keyword>
<dbReference type="CDD" id="cd01285">
    <property type="entry name" value="nucleoside_deaminase"/>
    <property type="match status" value="1"/>
</dbReference>
<dbReference type="InterPro" id="IPR016192">
    <property type="entry name" value="APOBEC/CMP_deaminase_Zn-bd"/>
</dbReference>
<evidence type="ECO:0000256" key="1">
    <source>
        <dbReference type="ARBA" id="ARBA00022723"/>
    </source>
</evidence>
<evidence type="ECO:0000313" key="6">
    <source>
        <dbReference type="WBParaSite" id="MBELARI_LOCUS8591"/>
    </source>
</evidence>
<evidence type="ECO:0000256" key="3">
    <source>
        <dbReference type="ARBA" id="ARBA00022833"/>
    </source>
</evidence>
<dbReference type="InterPro" id="IPR002125">
    <property type="entry name" value="CMP_dCMP_dom"/>
</dbReference>
<dbReference type="GO" id="GO:0008270">
    <property type="term" value="F:zinc ion binding"/>
    <property type="evidence" value="ECO:0007669"/>
    <property type="project" value="InterPro"/>
</dbReference>
<name>A0AAF3FN27_9BILA</name>
<organism evidence="5 6">
    <name type="scientific">Mesorhabditis belari</name>
    <dbReference type="NCBI Taxonomy" id="2138241"/>
    <lineage>
        <taxon>Eukaryota</taxon>
        <taxon>Metazoa</taxon>
        <taxon>Ecdysozoa</taxon>
        <taxon>Nematoda</taxon>
        <taxon>Chromadorea</taxon>
        <taxon>Rhabditida</taxon>
        <taxon>Rhabditina</taxon>
        <taxon>Rhabditomorpha</taxon>
        <taxon>Rhabditoidea</taxon>
        <taxon>Rhabditidae</taxon>
        <taxon>Mesorhabditinae</taxon>
        <taxon>Mesorhabditis</taxon>
    </lineage>
</organism>
<evidence type="ECO:0000259" key="4">
    <source>
        <dbReference type="PROSITE" id="PS51747"/>
    </source>
</evidence>
<dbReference type="GO" id="GO:0005634">
    <property type="term" value="C:nucleus"/>
    <property type="evidence" value="ECO:0007669"/>
    <property type="project" value="TreeGrafter"/>
</dbReference>
<dbReference type="Pfam" id="PF00383">
    <property type="entry name" value="dCMP_cyt_deam_1"/>
    <property type="match status" value="1"/>
</dbReference>
<dbReference type="InterPro" id="IPR016193">
    <property type="entry name" value="Cytidine_deaminase-like"/>
</dbReference>
<keyword evidence="1" id="KW-0479">Metal-binding</keyword>
<accession>A0AAF3FN27</accession>
<dbReference type="WBParaSite" id="MBELARI_LOCUS8591">
    <property type="protein sequence ID" value="MBELARI_LOCUS8591"/>
    <property type="gene ID" value="MBELARI_LOCUS8591"/>
</dbReference>
<keyword evidence="5" id="KW-1185">Reference proteome</keyword>
<sequence length="162" mass="18214">MNEHMETAFKLAEEALKNDEVPVGCVFVCDGVQVGQGRNEVNASGDPTAHAEMVAIREMRKHNWSEKEIHTFELFVTLEPCIMCAAAMYELGIKRIVYGAANQRFGGIESVGNKEKYGAEHEIEVNSLIEANRAIGLLKQFYELENANAPEQKRKIKKKRNC</sequence>
<dbReference type="AlphaFoldDB" id="A0AAF3FN27"/>
<evidence type="ECO:0000256" key="2">
    <source>
        <dbReference type="ARBA" id="ARBA00022801"/>
    </source>
</evidence>
<dbReference type="SUPFAM" id="SSF53927">
    <property type="entry name" value="Cytidine deaminase-like"/>
    <property type="match status" value="1"/>
</dbReference>
<dbReference type="Proteomes" id="UP000887575">
    <property type="component" value="Unassembled WGS sequence"/>
</dbReference>
<protein>
    <submittedName>
        <fullName evidence="6">CMP/dCMP-type deaminase domain-containing protein</fullName>
    </submittedName>
</protein>
<dbReference type="PANTHER" id="PTHR11079:SF149">
    <property type="entry name" value="TRNA-SPECIFIC ADENOSINE DEAMINASE 2"/>
    <property type="match status" value="1"/>
</dbReference>
<dbReference type="PROSITE" id="PS51747">
    <property type="entry name" value="CYT_DCMP_DEAMINASES_2"/>
    <property type="match status" value="1"/>
</dbReference>
<dbReference type="GO" id="GO:0005737">
    <property type="term" value="C:cytoplasm"/>
    <property type="evidence" value="ECO:0007669"/>
    <property type="project" value="TreeGrafter"/>
</dbReference>
<evidence type="ECO:0000313" key="5">
    <source>
        <dbReference type="Proteomes" id="UP000887575"/>
    </source>
</evidence>
<dbReference type="Gene3D" id="3.40.140.10">
    <property type="entry name" value="Cytidine Deaminase, domain 2"/>
    <property type="match status" value="1"/>
</dbReference>
<dbReference type="GO" id="GO:0052717">
    <property type="term" value="F:tRNA-specific adenosine-34 deaminase activity"/>
    <property type="evidence" value="ECO:0007669"/>
    <property type="project" value="TreeGrafter"/>
</dbReference>
<dbReference type="PROSITE" id="PS00903">
    <property type="entry name" value="CYT_DCMP_DEAMINASES_1"/>
    <property type="match status" value="1"/>
</dbReference>
<reference evidence="6" key="1">
    <citation type="submission" date="2024-02" db="UniProtKB">
        <authorList>
            <consortium name="WormBaseParasite"/>
        </authorList>
    </citation>
    <scope>IDENTIFICATION</scope>
</reference>
<dbReference type="PANTHER" id="PTHR11079">
    <property type="entry name" value="CYTOSINE DEAMINASE FAMILY MEMBER"/>
    <property type="match status" value="1"/>
</dbReference>
<proteinExistence type="predicted"/>
<dbReference type="GO" id="GO:0002100">
    <property type="term" value="P:tRNA wobble adenosine to inosine editing"/>
    <property type="evidence" value="ECO:0007669"/>
    <property type="project" value="TreeGrafter"/>
</dbReference>
<feature type="domain" description="CMP/dCMP-type deaminase" evidence="4">
    <location>
        <begin position="1"/>
        <end position="110"/>
    </location>
</feature>
<keyword evidence="3" id="KW-0862">Zinc</keyword>